<keyword evidence="3" id="KW-1185">Reference proteome</keyword>
<evidence type="ECO:0000313" key="2">
    <source>
        <dbReference type="EMBL" id="KAF2296876.1"/>
    </source>
</evidence>
<accession>A0A6A6LA11</accession>
<dbReference type="Pfam" id="PF03004">
    <property type="entry name" value="Transposase_24"/>
    <property type="match status" value="1"/>
</dbReference>
<protein>
    <submittedName>
        <fullName evidence="2">Uncharacterized protein</fullName>
    </submittedName>
</protein>
<gene>
    <name evidence="2" type="ORF">GH714_010866</name>
</gene>
<sequence length="154" mass="17150">MAHWSTPEWIAKSRLTAQNRRSETGGPGTGLSKHTGGSRSTVEHSQKMAQELHRDPNSWEVFKKLHKKKDGTFVDTRSQSINNQMEAMVAAATTDVTSNSQDDDSQEISINVNSLYLAIVVGEKKRACTIWALMLQLYTQTHSAALPLPAEQLW</sequence>
<feature type="region of interest" description="Disordered" evidence="1">
    <location>
        <begin position="1"/>
        <end position="56"/>
    </location>
</feature>
<dbReference type="Proteomes" id="UP000467840">
    <property type="component" value="Chromosome 18"/>
</dbReference>
<name>A0A6A6LA11_HEVBR</name>
<reference evidence="2 3" key="1">
    <citation type="journal article" date="2020" name="Mol. Plant">
        <title>The Chromosome-Based Rubber Tree Genome Provides New Insights into Spurge Genome Evolution and Rubber Biosynthesis.</title>
        <authorList>
            <person name="Liu J."/>
            <person name="Shi C."/>
            <person name="Shi C.C."/>
            <person name="Li W."/>
            <person name="Zhang Q.J."/>
            <person name="Zhang Y."/>
            <person name="Li K."/>
            <person name="Lu H.F."/>
            <person name="Shi C."/>
            <person name="Zhu S.T."/>
            <person name="Xiao Z.Y."/>
            <person name="Nan H."/>
            <person name="Yue Y."/>
            <person name="Zhu X.G."/>
            <person name="Wu Y."/>
            <person name="Hong X.N."/>
            <person name="Fan G.Y."/>
            <person name="Tong Y."/>
            <person name="Zhang D."/>
            <person name="Mao C.L."/>
            <person name="Liu Y.L."/>
            <person name="Hao S.J."/>
            <person name="Liu W.Q."/>
            <person name="Lv M.Q."/>
            <person name="Zhang H.B."/>
            <person name="Liu Y."/>
            <person name="Hu-Tang G.R."/>
            <person name="Wang J.P."/>
            <person name="Wang J.H."/>
            <person name="Sun Y.H."/>
            <person name="Ni S.B."/>
            <person name="Chen W.B."/>
            <person name="Zhang X.C."/>
            <person name="Jiao Y.N."/>
            <person name="Eichler E.E."/>
            <person name="Li G.H."/>
            <person name="Liu X."/>
            <person name="Gao L.Z."/>
        </authorList>
    </citation>
    <scope>NUCLEOTIDE SEQUENCE [LARGE SCALE GENOMIC DNA]</scope>
    <source>
        <strain evidence="3">cv. GT1</strain>
        <tissue evidence="2">Leaf</tissue>
    </source>
</reference>
<proteinExistence type="predicted"/>
<evidence type="ECO:0000313" key="3">
    <source>
        <dbReference type="Proteomes" id="UP000467840"/>
    </source>
</evidence>
<evidence type="ECO:0000256" key="1">
    <source>
        <dbReference type="SAM" id="MobiDB-lite"/>
    </source>
</evidence>
<dbReference type="AlphaFoldDB" id="A0A6A6LA11"/>
<feature type="compositionally biased region" description="Basic and acidic residues" evidence="1">
    <location>
        <begin position="41"/>
        <end position="56"/>
    </location>
</feature>
<dbReference type="InterPro" id="IPR004252">
    <property type="entry name" value="Probable_transposase_24"/>
</dbReference>
<organism evidence="2 3">
    <name type="scientific">Hevea brasiliensis</name>
    <name type="common">Para rubber tree</name>
    <name type="synonym">Siphonia brasiliensis</name>
    <dbReference type="NCBI Taxonomy" id="3981"/>
    <lineage>
        <taxon>Eukaryota</taxon>
        <taxon>Viridiplantae</taxon>
        <taxon>Streptophyta</taxon>
        <taxon>Embryophyta</taxon>
        <taxon>Tracheophyta</taxon>
        <taxon>Spermatophyta</taxon>
        <taxon>Magnoliopsida</taxon>
        <taxon>eudicotyledons</taxon>
        <taxon>Gunneridae</taxon>
        <taxon>Pentapetalae</taxon>
        <taxon>rosids</taxon>
        <taxon>fabids</taxon>
        <taxon>Malpighiales</taxon>
        <taxon>Euphorbiaceae</taxon>
        <taxon>Crotonoideae</taxon>
        <taxon>Micrandreae</taxon>
        <taxon>Hevea</taxon>
    </lineage>
</organism>
<dbReference type="EMBL" id="JAAGAX010000012">
    <property type="protein sequence ID" value="KAF2296876.1"/>
    <property type="molecule type" value="Genomic_DNA"/>
</dbReference>
<comment type="caution">
    <text evidence="2">The sequence shown here is derived from an EMBL/GenBank/DDBJ whole genome shotgun (WGS) entry which is preliminary data.</text>
</comment>